<keyword evidence="5" id="KW-1185">Reference proteome</keyword>
<proteinExistence type="predicted"/>
<dbReference type="InterPro" id="IPR012551">
    <property type="entry name" value="DUF1707_SHOCT-like"/>
</dbReference>
<dbReference type="RefSeq" id="WP_344280392.1">
    <property type="nucleotide sequence ID" value="NZ_BAAAMR010000112.1"/>
</dbReference>
<dbReference type="EMBL" id="BAAAMR010000112">
    <property type="protein sequence ID" value="GAA2163632.1"/>
    <property type="molecule type" value="Genomic_DNA"/>
</dbReference>
<evidence type="ECO:0000313" key="4">
    <source>
        <dbReference type="EMBL" id="GAA2163632.1"/>
    </source>
</evidence>
<evidence type="ECO:0000256" key="1">
    <source>
        <dbReference type="SAM" id="MobiDB-lite"/>
    </source>
</evidence>
<gene>
    <name evidence="4" type="ORF">GCM10009727_80230</name>
</gene>
<dbReference type="Pfam" id="PF08044">
    <property type="entry name" value="DUF1707"/>
    <property type="match status" value="1"/>
</dbReference>
<evidence type="ECO:0000259" key="3">
    <source>
        <dbReference type="Pfam" id="PF09922"/>
    </source>
</evidence>
<evidence type="ECO:0000313" key="5">
    <source>
        <dbReference type="Proteomes" id="UP001501020"/>
    </source>
</evidence>
<organism evidence="4 5">
    <name type="scientific">Actinomadura napierensis</name>
    <dbReference type="NCBI Taxonomy" id="267854"/>
    <lineage>
        <taxon>Bacteria</taxon>
        <taxon>Bacillati</taxon>
        <taxon>Actinomycetota</taxon>
        <taxon>Actinomycetes</taxon>
        <taxon>Streptosporangiales</taxon>
        <taxon>Thermomonosporaceae</taxon>
        <taxon>Actinomadura</taxon>
    </lineage>
</organism>
<dbReference type="PANTHER" id="PTHR40763:SF4">
    <property type="entry name" value="DUF1707 DOMAIN-CONTAINING PROTEIN"/>
    <property type="match status" value="1"/>
</dbReference>
<comment type="caution">
    <text evidence="4">The sequence shown here is derived from an EMBL/GenBank/DDBJ whole genome shotgun (WGS) entry which is preliminary data.</text>
</comment>
<evidence type="ECO:0000259" key="2">
    <source>
        <dbReference type="Pfam" id="PF08044"/>
    </source>
</evidence>
<dbReference type="PANTHER" id="PTHR40763">
    <property type="entry name" value="MEMBRANE PROTEIN-RELATED"/>
    <property type="match status" value="1"/>
</dbReference>
<accession>A0ABP5M7I4</accession>
<dbReference type="Pfam" id="PF09922">
    <property type="entry name" value="LiaF-like_C"/>
    <property type="match status" value="1"/>
</dbReference>
<dbReference type="Proteomes" id="UP001501020">
    <property type="component" value="Unassembled WGS sequence"/>
</dbReference>
<feature type="domain" description="DUF1707" evidence="2">
    <location>
        <begin position="16"/>
        <end position="68"/>
    </location>
</feature>
<feature type="region of interest" description="Disordered" evidence="1">
    <location>
        <begin position="1"/>
        <end position="24"/>
    </location>
</feature>
<feature type="domain" description="Cell wall-active antibiotics response LiaF-like C-terminal" evidence="3">
    <location>
        <begin position="107"/>
        <end position="172"/>
    </location>
</feature>
<name>A0ABP5M7I4_9ACTN</name>
<feature type="compositionally biased region" description="Basic and acidic residues" evidence="1">
    <location>
        <begin position="12"/>
        <end position="24"/>
    </location>
</feature>
<dbReference type="InterPro" id="IPR024425">
    <property type="entry name" value="LiaF-like_C"/>
</dbReference>
<evidence type="ECO:0008006" key="6">
    <source>
        <dbReference type="Google" id="ProtNLM"/>
    </source>
</evidence>
<reference evidence="5" key="1">
    <citation type="journal article" date="2019" name="Int. J. Syst. Evol. Microbiol.">
        <title>The Global Catalogue of Microorganisms (GCM) 10K type strain sequencing project: providing services to taxonomists for standard genome sequencing and annotation.</title>
        <authorList>
            <consortium name="The Broad Institute Genomics Platform"/>
            <consortium name="The Broad Institute Genome Sequencing Center for Infectious Disease"/>
            <person name="Wu L."/>
            <person name="Ma J."/>
        </authorList>
    </citation>
    <scope>NUCLEOTIDE SEQUENCE [LARGE SCALE GENOMIC DNA]</scope>
    <source>
        <strain evidence="5">JCM 13850</strain>
    </source>
</reference>
<sequence length="259" mass="29509">MNLPEQPSEPDSPARMRASDADRDQVADRLREALAEGRITPEEHAERIDAVYRAKTYADLEPLLADLPSEQAPLPKVRLHKDEAPLPPPASQSSNLVAVFSGVTRKGRWLVEPTTNVSCVFGGVELDFRQAVLSRGEVTVNISCLFGGVDITVPPGVRVTSSVASVFAGTELPDDVIDPEAPLIRLTGMNIFGGINVSRRELGEGRSRRDRHRERHRRRLERIEERHEHILDRHTDMHRRRDERRDRLRDLRDERRRHR</sequence>
<protein>
    <recommendedName>
        <fullName evidence="6">DUF1707 domain-containing protein</fullName>
    </recommendedName>
</protein>